<reference evidence="2 3" key="1">
    <citation type="submission" date="2021-11" db="EMBL/GenBank/DDBJ databases">
        <title>Genomic of Niabella pedocola.</title>
        <authorList>
            <person name="Wu T."/>
        </authorList>
    </citation>
    <scope>NUCLEOTIDE SEQUENCE [LARGE SCALE GENOMIC DNA]</scope>
    <source>
        <strain evidence="2 3">JCM 31011</strain>
    </source>
</reference>
<dbReference type="RefSeq" id="WP_231008610.1">
    <property type="nucleotide sequence ID" value="NZ_JAJNEC010000008.1"/>
</dbReference>
<feature type="chain" id="PRO_5046308992" evidence="1">
    <location>
        <begin position="20"/>
        <end position="342"/>
    </location>
</feature>
<evidence type="ECO:0000313" key="2">
    <source>
        <dbReference type="EMBL" id="MCD2426020.1"/>
    </source>
</evidence>
<name>A0ABS8PY98_9BACT</name>
<dbReference type="Proteomes" id="UP001199816">
    <property type="component" value="Unassembled WGS sequence"/>
</dbReference>
<evidence type="ECO:0000256" key="1">
    <source>
        <dbReference type="SAM" id="SignalP"/>
    </source>
</evidence>
<comment type="caution">
    <text evidence="2">The sequence shown here is derived from an EMBL/GenBank/DDBJ whole genome shotgun (WGS) entry which is preliminary data.</text>
</comment>
<accession>A0ABS8PY98</accession>
<organism evidence="2 3">
    <name type="scientific">Niabella pedocola</name>
    <dbReference type="NCBI Taxonomy" id="1752077"/>
    <lineage>
        <taxon>Bacteria</taxon>
        <taxon>Pseudomonadati</taxon>
        <taxon>Bacteroidota</taxon>
        <taxon>Chitinophagia</taxon>
        <taxon>Chitinophagales</taxon>
        <taxon>Chitinophagaceae</taxon>
        <taxon>Niabella</taxon>
    </lineage>
</organism>
<gene>
    <name evidence="2" type="ORF">LQ567_24765</name>
</gene>
<protein>
    <submittedName>
        <fullName evidence="2">Uncharacterized protein</fullName>
    </submittedName>
</protein>
<keyword evidence="1" id="KW-0732">Signal</keyword>
<proteinExistence type="predicted"/>
<evidence type="ECO:0000313" key="3">
    <source>
        <dbReference type="Proteomes" id="UP001199816"/>
    </source>
</evidence>
<keyword evidence="3" id="KW-1185">Reference proteome</keyword>
<sequence length="342" mass="36870">MNKLFFTGILLLLLQQSAAQVTFNSWSNNYLQLNSYNGNVAANAFTFDFSGNGMIDVPRWQLSVRLKKPITASNGAYTFPADKISFQPVSTAGQAVPGPVPTVSQIAMPLNITLLEGSELFLVPRSNAALYNNPQQPNGYYDLNLNYNLTVAGGAYLGNFPSWTNFSMVLEFRFYDQHNKLLGIREHTYTLQLGELSGTPPVTAEFSLQVAAGAANGVLELKDMADYANGATAVYNNGLRIKANTSYQILVKALGSGFVSGSGNMLPLSVVHLALTPVSGNNGASFPIALSTAPQKVAAGTATNGLPVYFDLRYSTKPNDPLLVQAKMDEYAATLQYEIIPQ</sequence>
<dbReference type="EMBL" id="JAJNEC010000008">
    <property type="protein sequence ID" value="MCD2426020.1"/>
    <property type="molecule type" value="Genomic_DNA"/>
</dbReference>
<feature type="signal peptide" evidence="1">
    <location>
        <begin position="1"/>
        <end position="19"/>
    </location>
</feature>